<evidence type="ECO:0000313" key="14">
    <source>
        <dbReference type="Proteomes" id="UP000440224"/>
    </source>
</evidence>
<feature type="transmembrane region" description="Helical" evidence="11">
    <location>
        <begin position="274"/>
        <end position="292"/>
    </location>
</feature>
<dbReference type="InterPro" id="IPR005964">
    <property type="entry name" value="Glc/Gal_transptr_bac"/>
</dbReference>
<keyword evidence="14" id="KW-1185">Reference proteome</keyword>
<gene>
    <name evidence="13" type="primary">gluP</name>
    <name evidence="13" type="ORF">GF068_15950</name>
</gene>
<keyword evidence="6" id="KW-0997">Cell inner membrane</keyword>
<keyword evidence="10 11" id="KW-0472">Membrane</keyword>
<evidence type="ECO:0000256" key="8">
    <source>
        <dbReference type="ARBA" id="ARBA00022692"/>
    </source>
</evidence>
<evidence type="ECO:0000313" key="13">
    <source>
        <dbReference type="EMBL" id="MRG93394.1"/>
    </source>
</evidence>
<feature type="transmembrane region" description="Helical" evidence="11">
    <location>
        <begin position="87"/>
        <end position="106"/>
    </location>
</feature>
<name>A0A6N7PTI8_9BACT</name>
<evidence type="ECO:0000256" key="5">
    <source>
        <dbReference type="ARBA" id="ARBA00022475"/>
    </source>
</evidence>
<evidence type="ECO:0000256" key="7">
    <source>
        <dbReference type="ARBA" id="ARBA00022597"/>
    </source>
</evidence>
<dbReference type="InterPro" id="IPR036259">
    <property type="entry name" value="MFS_trans_sf"/>
</dbReference>
<evidence type="ECO:0000256" key="3">
    <source>
        <dbReference type="ARBA" id="ARBA00009120"/>
    </source>
</evidence>
<organism evidence="13 14">
    <name type="scientific">Polyangium spumosum</name>
    <dbReference type="NCBI Taxonomy" id="889282"/>
    <lineage>
        <taxon>Bacteria</taxon>
        <taxon>Pseudomonadati</taxon>
        <taxon>Myxococcota</taxon>
        <taxon>Polyangia</taxon>
        <taxon>Polyangiales</taxon>
        <taxon>Polyangiaceae</taxon>
        <taxon>Polyangium</taxon>
    </lineage>
</organism>
<evidence type="ECO:0000256" key="9">
    <source>
        <dbReference type="ARBA" id="ARBA00022989"/>
    </source>
</evidence>
<comment type="similarity">
    <text evidence="3">Belongs to the major facilitator superfamily. FHS transporter (TC 2.A.1.7) family.</text>
</comment>
<protein>
    <submittedName>
        <fullName evidence="13">Glucose/galactose MFS transporter</fullName>
    </submittedName>
</protein>
<proteinExistence type="inferred from homology"/>
<dbReference type="InterPro" id="IPR011701">
    <property type="entry name" value="MFS"/>
</dbReference>
<dbReference type="InterPro" id="IPR020846">
    <property type="entry name" value="MFS_dom"/>
</dbReference>
<dbReference type="Proteomes" id="UP000440224">
    <property type="component" value="Unassembled WGS sequence"/>
</dbReference>
<evidence type="ECO:0000256" key="2">
    <source>
        <dbReference type="ARBA" id="ARBA00004429"/>
    </source>
</evidence>
<keyword evidence="4" id="KW-0813">Transport</keyword>
<evidence type="ECO:0000256" key="11">
    <source>
        <dbReference type="SAM" id="Phobius"/>
    </source>
</evidence>
<dbReference type="OrthoDB" id="9795150at2"/>
<keyword evidence="8 11" id="KW-0812">Transmembrane</keyword>
<dbReference type="Gene3D" id="1.20.1250.20">
    <property type="entry name" value="MFS general substrate transporter like domains"/>
    <property type="match status" value="2"/>
</dbReference>
<accession>A0A6N7PTI8</accession>
<feature type="transmembrane region" description="Helical" evidence="11">
    <location>
        <begin position="190"/>
        <end position="209"/>
    </location>
</feature>
<evidence type="ECO:0000256" key="1">
    <source>
        <dbReference type="ARBA" id="ARBA00003321"/>
    </source>
</evidence>
<dbReference type="GO" id="GO:0055056">
    <property type="term" value="F:D-glucose transmembrane transporter activity"/>
    <property type="evidence" value="ECO:0007669"/>
    <property type="project" value="InterPro"/>
</dbReference>
<comment type="caution">
    <text evidence="13">The sequence shown here is derived from an EMBL/GenBank/DDBJ whole genome shotgun (WGS) entry which is preliminary data.</text>
</comment>
<dbReference type="NCBIfam" id="TIGR01272">
    <property type="entry name" value="gluP"/>
    <property type="match status" value="1"/>
</dbReference>
<evidence type="ECO:0000256" key="10">
    <source>
        <dbReference type="ARBA" id="ARBA00023136"/>
    </source>
</evidence>
<evidence type="ECO:0000259" key="12">
    <source>
        <dbReference type="PROSITE" id="PS50850"/>
    </source>
</evidence>
<feature type="domain" description="Major facilitator superfamily (MFS) profile" evidence="12">
    <location>
        <begin position="21"/>
        <end position="416"/>
    </location>
</feature>
<feature type="transmembrane region" description="Helical" evidence="11">
    <location>
        <begin position="113"/>
        <end position="132"/>
    </location>
</feature>
<dbReference type="GO" id="GO:0005886">
    <property type="term" value="C:plasma membrane"/>
    <property type="evidence" value="ECO:0007669"/>
    <property type="project" value="UniProtKB-SubCell"/>
</dbReference>
<keyword evidence="5" id="KW-1003">Cell membrane</keyword>
<feature type="transmembrane region" description="Helical" evidence="11">
    <location>
        <begin position="327"/>
        <end position="350"/>
    </location>
</feature>
<dbReference type="AlphaFoldDB" id="A0A6N7PTI8"/>
<feature type="transmembrane region" description="Helical" evidence="11">
    <location>
        <begin position="54"/>
        <end position="75"/>
    </location>
</feature>
<dbReference type="GO" id="GO:0005354">
    <property type="term" value="F:galactose transmembrane transporter activity"/>
    <property type="evidence" value="ECO:0007669"/>
    <property type="project" value="InterPro"/>
</dbReference>
<feature type="transmembrane region" description="Helical" evidence="11">
    <location>
        <begin position="239"/>
        <end position="262"/>
    </location>
</feature>
<comment type="function">
    <text evidence="1">Intake of glucose and galactose.</text>
</comment>
<evidence type="ECO:0000256" key="4">
    <source>
        <dbReference type="ARBA" id="ARBA00022448"/>
    </source>
</evidence>
<evidence type="ECO:0000256" key="6">
    <source>
        <dbReference type="ARBA" id="ARBA00022519"/>
    </source>
</evidence>
<dbReference type="PROSITE" id="PS50850">
    <property type="entry name" value="MFS"/>
    <property type="match status" value="1"/>
</dbReference>
<keyword evidence="9 11" id="KW-1133">Transmembrane helix</keyword>
<dbReference type="PANTHER" id="PTHR43702:SF3">
    <property type="entry name" value="PROTEIN TSGA"/>
    <property type="match status" value="1"/>
</dbReference>
<dbReference type="RefSeq" id="WP_153820230.1">
    <property type="nucleotide sequence ID" value="NZ_WJIE01000004.1"/>
</dbReference>
<feature type="transmembrane region" description="Helical" evidence="11">
    <location>
        <begin position="362"/>
        <end position="381"/>
    </location>
</feature>
<dbReference type="CDD" id="cd17394">
    <property type="entry name" value="MFS_FucP_like"/>
    <property type="match status" value="1"/>
</dbReference>
<feature type="transmembrane region" description="Helical" evidence="11">
    <location>
        <begin position="387"/>
        <end position="406"/>
    </location>
</feature>
<dbReference type="EMBL" id="WJIE01000004">
    <property type="protein sequence ID" value="MRG93394.1"/>
    <property type="molecule type" value="Genomic_DNA"/>
</dbReference>
<reference evidence="13 14" key="1">
    <citation type="submission" date="2019-10" db="EMBL/GenBank/DDBJ databases">
        <title>A soil myxobacterium in the family Polyangiaceae.</title>
        <authorList>
            <person name="Li Y."/>
            <person name="Wang J."/>
        </authorList>
    </citation>
    <scope>NUCLEOTIDE SEQUENCE [LARGE SCALE GENOMIC DNA]</scope>
    <source>
        <strain evidence="13 14">DSM 14734</strain>
    </source>
</reference>
<feature type="transmembrane region" description="Helical" evidence="11">
    <location>
        <begin position="304"/>
        <end position="321"/>
    </location>
</feature>
<dbReference type="PANTHER" id="PTHR43702">
    <property type="entry name" value="L-FUCOSE-PROTON SYMPORTER"/>
    <property type="match status" value="1"/>
</dbReference>
<sequence length="416" mass="43504">MEVPTKRGAAADAPATTHTFALGVVTTVFFMWGFLTCMNDILIPHLKSVFDLGYARSALVQFSFFSAYLLMSLPAGELVTRVGYKRGLLLGLVTAGVGALLFYPAASLPSYPFFLAALFILATGITVLQVTANPYVTVLGPPATASSRLNLTQAFNSLGTTVAPSFGGHLILGAVTHAEGPLAEARAVRLPYVGLAVMLFVLAFALVFIKLPKITSVEGEEAKHGSVLDALRMPKLRRAALGIFLYVGAEVSIGSFLVNFFVLPSIAGLSEAEAARYVSIYWGGAMVGRFLGAAIVRKYDPGRVLAASAVIAALLVTATVLSSGPSAMWTLLAVGLFNSIMFPTLFALGIEGLGKLTSQGSSVLVMSIVGGAILPVAFGSLADVVGVHRAFVLPALCYLYIVHFGARGSRVAAAAH</sequence>
<dbReference type="SUPFAM" id="SSF103473">
    <property type="entry name" value="MFS general substrate transporter"/>
    <property type="match status" value="1"/>
</dbReference>
<dbReference type="InterPro" id="IPR050375">
    <property type="entry name" value="MFS_TsgA-like"/>
</dbReference>
<feature type="transmembrane region" description="Helical" evidence="11">
    <location>
        <begin position="20"/>
        <end position="42"/>
    </location>
</feature>
<dbReference type="Pfam" id="PF07690">
    <property type="entry name" value="MFS_1"/>
    <property type="match status" value="1"/>
</dbReference>
<dbReference type="GO" id="GO:1904659">
    <property type="term" value="P:D-glucose transmembrane transport"/>
    <property type="evidence" value="ECO:0007669"/>
    <property type="project" value="InterPro"/>
</dbReference>
<comment type="subcellular location">
    <subcellularLocation>
        <location evidence="2">Cell inner membrane</location>
        <topology evidence="2">Multi-pass membrane protein</topology>
    </subcellularLocation>
</comment>
<keyword evidence="7" id="KW-0762">Sugar transport</keyword>